<protein>
    <recommendedName>
        <fullName evidence="9">G-protein coupled receptors family 2 profile 2 domain-containing protein</fullName>
    </recommendedName>
</protein>
<proteinExistence type="inferred from homology"/>
<keyword evidence="7" id="KW-0325">Glycoprotein</keyword>
<dbReference type="OMA" id="IAILCAN"/>
<evidence type="ECO:0000313" key="10">
    <source>
        <dbReference type="EMBL" id="ESO98567.1"/>
    </source>
</evidence>
<evidence type="ECO:0000256" key="3">
    <source>
        <dbReference type="ARBA" id="ARBA00022692"/>
    </source>
</evidence>
<dbReference type="InterPro" id="IPR000832">
    <property type="entry name" value="GPCR_2_secretin-like"/>
</dbReference>
<evidence type="ECO:0000256" key="1">
    <source>
        <dbReference type="ARBA" id="ARBA00004141"/>
    </source>
</evidence>
<accession>V4AN36</accession>
<evidence type="ECO:0000256" key="6">
    <source>
        <dbReference type="ARBA" id="ARBA00023157"/>
    </source>
</evidence>
<evidence type="ECO:0000256" key="4">
    <source>
        <dbReference type="ARBA" id="ARBA00022989"/>
    </source>
</evidence>
<evidence type="ECO:0000313" key="11">
    <source>
        <dbReference type="Proteomes" id="UP000030746"/>
    </source>
</evidence>
<feature type="transmembrane region" description="Helical" evidence="8">
    <location>
        <begin position="40"/>
        <end position="58"/>
    </location>
</feature>
<dbReference type="Proteomes" id="UP000030746">
    <property type="component" value="Unassembled WGS sequence"/>
</dbReference>
<reference evidence="10 11" key="1">
    <citation type="journal article" date="2013" name="Nature">
        <title>Insights into bilaterian evolution from three spiralian genomes.</title>
        <authorList>
            <person name="Simakov O."/>
            <person name="Marletaz F."/>
            <person name="Cho S.J."/>
            <person name="Edsinger-Gonzales E."/>
            <person name="Havlak P."/>
            <person name="Hellsten U."/>
            <person name="Kuo D.H."/>
            <person name="Larsson T."/>
            <person name="Lv J."/>
            <person name="Arendt D."/>
            <person name="Savage R."/>
            <person name="Osoegawa K."/>
            <person name="de Jong P."/>
            <person name="Grimwood J."/>
            <person name="Chapman J.A."/>
            <person name="Shapiro H."/>
            <person name="Aerts A."/>
            <person name="Otillar R.P."/>
            <person name="Terry A.Y."/>
            <person name="Boore J.L."/>
            <person name="Grigoriev I.V."/>
            <person name="Lindberg D.R."/>
            <person name="Seaver E.C."/>
            <person name="Weisblat D.A."/>
            <person name="Putnam N.H."/>
            <person name="Rokhsar D.S."/>
        </authorList>
    </citation>
    <scope>NUCLEOTIDE SEQUENCE [LARGE SCALE GENOMIC DNA]</scope>
</reference>
<comment type="subcellular location">
    <subcellularLocation>
        <location evidence="1">Membrane</location>
        <topology evidence="1">Multi-pass membrane protein</topology>
    </subcellularLocation>
</comment>
<dbReference type="STRING" id="225164.V4AN36"/>
<dbReference type="PROSITE" id="PS50261">
    <property type="entry name" value="G_PROTEIN_RECEP_F2_4"/>
    <property type="match status" value="1"/>
</dbReference>
<dbReference type="PRINTS" id="PR00249">
    <property type="entry name" value="GPCRSECRETIN"/>
</dbReference>
<gene>
    <name evidence="10" type="ORF">LOTGIDRAFT_142706</name>
</gene>
<feature type="domain" description="G-protein coupled receptors family 2 profile 2" evidence="9">
    <location>
        <begin position="1"/>
        <end position="170"/>
    </location>
</feature>
<dbReference type="EMBL" id="KB201239">
    <property type="protein sequence ID" value="ESO98567.1"/>
    <property type="molecule type" value="Genomic_DNA"/>
</dbReference>
<dbReference type="HOGENOM" id="CLU_002753_3_2_1"/>
<evidence type="ECO:0000256" key="2">
    <source>
        <dbReference type="ARBA" id="ARBA00007343"/>
    </source>
</evidence>
<dbReference type="Gene3D" id="1.20.1070.10">
    <property type="entry name" value="Rhodopsin 7-helix transmembrane proteins"/>
    <property type="match status" value="1"/>
</dbReference>
<dbReference type="InterPro" id="IPR017981">
    <property type="entry name" value="GPCR_2-like_7TM"/>
</dbReference>
<name>V4AN36_LOTGI</name>
<dbReference type="InterPro" id="IPR017983">
    <property type="entry name" value="GPCR_2_secretin-like_CS"/>
</dbReference>
<dbReference type="GO" id="GO:0005886">
    <property type="term" value="C:plasma membrane"/>
    <property type="evidence" value="ECO:0007669"/>
    <property type="project" value="TreeGrafter"/>
</dbReference>
<evidence type="ECO:0000256" key="8">
    <source>
        <dbReference type="SAM" id="Phobius"/>
    </source>
</evidence>
<comment type="similarity">
    <text evidence="2">Belongs to the G-protein coupled receptor 2 family. Adhesion G-protein coupled receptor (ADGR) subfamily.</text>
</comment>
<dbReference type="GO" id="GO:0004930">
    <property type="term" value="F:G protein-coupled receptor activity"/>
    <property type="evidence" value="ECO:0007669"/>
    <property type="project" value="InterPro"/>
</dbReference>
<dbReference type="CTD" id="20234601"/>
<keyword evidence="3 8" id="KW-0812">Transmembrane</keyword>
<evidence type="ECO:0000259" key="9">
    <source>
        <dbReference type="PROSITE" id="PS50261"/>
    </source>
</evidence>
<sequence>MAVCLHYFYLVVFFLMLGEGIEVLVTIVKVFSSRSKLREIVIMGWGIPLIIVAISTGVTELEGYGNSKFCWLSIDGGLIWAFLGPALFVIFVNHLLMSILYLTGKSSVNEYSIFNRAALRSICVLLPVMGVSWVFGILSINEDLVIFDYIFSIFNSLQGLFIFIFHCVINRKVREGLANRRRRYRSRHTSLSAQKSGSRSVFDVSEDFN</sequence>
<dbReference type="PANTHER" id="PTHR12011">
    <property type="entry name" value="ADHESION G-PROTEIN COUPLED RECEPTOR"/>
    <property type="match status" value="1"/>
</dbReference>
<keyword evidence="11" id="KW-1185">Reference proteome</keyword>
<feature type="transmembrane region" description="Helical" evidence="8">
    <location>
        <begin position="146"/>
        <end position="169"/>
    </location>
</feature>
<dbReference type="OrthoDB" id="1100386at2759"/>
<feature type="transmembrane region" description="Helical" evidence="8">
    <location>
        <begin position="6"/>
        <end position="28"/>
    </location>
</feature>
<dbReference type="PROSITE" id="PS00650">
    <property type="entry name" value="G_PROTEIN_RECEP_F2_2"/>
    <property type="match status" value="1"/>
</dbReference>
<evidence type="ECO:0000256" key="5">
    <source>
        <dbReference type="ARBA" id="ARBA00023136"/>
    </source>
</evidence>
<dbReference type="RefSeq" id="XP_009050743.1">
    <property type="nucleotide sequence ID" value="XM_009052495.1"/>
</dbReference>
<dbReference type="FunFam" id="1.20.1070.10:FF:000058">
    <property type="entry name" value="Adhesion G protein-coupled receptor F5"/>
    <property type="match status" value="1"/>
</dbReference>
<keyword evidence="5 8" id="KW-0472">Membrane</keyword>
<organism evidence="10 11">
    <name type="scientific">Lottia gigantea</name>
    <name type="common">Giant owl limpet</name>
    <dbReference type="NCBI Taxonomy" id="225164"/>
    <lineage>
        <taxon>Eukaryota</taxon>
        <taxon>Metazoa</taxon>
        <taxon>Spiralia</taxon>
        <taxon>Lophotrochozoa</taxon>
        <taxon>Mollusca</taxon>
        <taxon>Gastropoda</taxon>
        <taxon>Patellogastropoda</taxon>
        <taxon>Lottioidea</taxon>
        <taxon>Lottiidae</taxon>
        <taxon>Lottia</taxon>
    </lineage>
</organism>
<keyword evidence="4 8" id="KW-1133">Transmembrane helix</keyword>
<dbReference type="AlphaFoldDB" id="V4AN36"/>
<feature type="transmembrane region" description="Helical" evidence="8">
    <location>
        <begin position="78"/>
        <end position="102"/>
    </location>
</feature>
<dbReference type="GeneID" id="20234601"/>
<dbReference type="PANTHER" id="PTHR12011:SF347">
    <property type="entry name" value="FI21270P1-RELATED"/>
    <property type="match status" value="1"/>
</dbReference>
<feature type="transmembrane region" description="Helical" evidence="8">
    <location>
        <begin position="122"/>
        <end position="140"/>
    </location>
</feature>
<dbReference type="GO" id="GO:0007166">
    <property type="term" value="P:cell surface receptor signaling pathway"/>
    <property type="evidence" value="ECO:0007669"/>
    <property type="project" value="InterPro"/>
</dbReference>
<dbReference type="KEGG" id="lgi:LOTGIDRAFT_142706"/>
<dbReference type="Pfam" id="PF00002">
    <property type="entry name" value="7tm_2"/>
    <property type="match status" value="1"/>
</dbReference>
<keyword evidence="6" id="KW-1015">Disulfide bond</keyword>
<evidence type="ECO:0000256" key="7">
    <source>
        <dbReference type="ARBA" id="ARBA00023180"/>
    </source>
</evidence>